<protein>
    <recommendedName>
        <fullName evidence="3">FAD-binding domain-containing protein</fullName>
    </recommendedName>
</protein>
<keyword evidence="2" id="KW-0503">Monooxygenase</keyword>
<keyword evidence="1" id="KW-0560">Oxidoreductase</keyword>
<dbReference type="SUPFAM" id="SSF51905">
    <property type="entry name" value="FAD/NAD(P)-binding domain"/>
    <property type="match status" value="1"/>
</dbReference>
<dbReference type="VEuPathDB" id="CryptoDB:Cvel_16635"/>
<gene>
    <name evidence="4" type="ORF">Cvel_16635</name>
</gene>
<name>A0A0G4FEQ9_9ALVE</name>
<evidence type="ECO:0000256" key="1">
    <source>
        <dbReference type="ARBA" id="ARBA00023002"/>
    </source>
</evidence>
<dbReference type="AlphaFoldDB" id="A0A0G4FEQ9"/>
<dbReference type="Gene3D" id="3.50.50.60">
    <property type="entry name" value="FAD/NAD(P)-binding domain"/>
    <property type="match status" value="1"/>
</dbReference>
<evidence type="ECO:0000313" key="4">
    <source>
        <dbReference type="EMBL" id="CEM11731.1"/>
    </source>
</evidence>
<dbReference type="InterPro" id="IPR050493">
    <property type="entry name" value="FAD-dep_Monooxygenase_BioMet"/>
</dbReference>
<dbReference type="GO" id="GO:0004497">
    <property type="term" value="F:monooxygenase activity"/>
    <property type="evidence" value="ECO:0007669"/>
    <property type="project" value="UniProtKB-KW"/>
</dbReference>
<evidence type="ECO:0000256" key="2">
    <source>
        <dbReference type="ARBA" id="ARBA00023033"/>
    </source>
</evidence>
<dbReference type="EMBL" id="CDMZ01000320">
    <property type="protein sequence ID" value="CEM11731.1"/>
    <property type="molecule type" value="Genomic_DNA"/>
</dbReference>
<dbReference type="PANTHER" id="PTHR13789:SF309">
    <property type="entry name" value="PUTATIVE (AFU_ORTHOLOGUE AFUA_6G14510)-RELATED"/>
    <property type="match status" value="1"/>
</dbReference>
<dbReference type="GO" id="GO:0071949">
    <property type="term" value="F:FAD binding"/>
    <property type="evidence" value="ECO:0007669"/>
    <property type="project" value="InterPro"/>
</dbReference>
<evidence type="ECO:0000259" key="3">
    <source>
        <dbReference type="Pfam" id="PF01494"/>
    </source>
</evidence>
<feature type="domain" description="FAD-binding" evidence="3">
    <location>
        <begin position="7"/>
        <end position="201"/>
    </location>
</feature>
<reference evidence="4" key="1">
    <citation type="submission" date="2014-11" db="EMBL/GenBank/DDBJ databases">
        <authorList>
            <person name="Otto D Thomas"/>
            <person name="Naeem Raeece"/>
        </authorList>
    </citation>
    <scope>NUCLEOTIDE SEQUENCE</scope>
</reference>
<dbReference type="PRINTS" id="PR00420">
    <property type="entry name" value="RNGMNOXGNASE"/>
</dbReference>
<accession>A0A0G4FEQ9</accession>
<dbReference type="PhylomeDB" id="A0A0G4FEQ9"/>
<proteinExistence type="predicted"/>
<dbReference type="InterPro" id="IPR002938">
    <property type="entry name" value="FAD-bd"/>
</dbReference>
<dbReference type="Pfam" id="PF01494">
    <property type="entry name" value="FAD_binding_3"/>
    <property type="match status" value="2"/>
</dbReference>
<feature type="domain" description="FAD-binding" evidence="3">
    <location>
        <begin position="317"/>
        <end position="360"/>
    </location>
</feature>
<dbReference type="PANTHER" id="PTHR13789">
    <property type="entry name" value="MONOOXYGENASE"/>
    <property type="match status" value="1"/>
</dbReference>
<organism evidence="4">
    <name type="scientific">Chromera velia CCMP2878</name>
    <dbReference type="NCBI Taxonomy" id="1169474"/>
    <lineage>
        <taxon>Eukaryota</taxon>
        <taxon>Sar</taxon>
        <taxon>Alveolata</taxon>
        <taxon>Colpodellida</taxon>
        <taxon>Chromeraceae</taxon>
        <taxon>Chromera</taxon>
    </lineage>
</organism>
<sequence>MAAPITAVIVGGGLGGLTAARCLQRAGARVKLFEALPSWEDRLMRDRGLGMWREAQRVLAYIGLRRRFEEIALKIPPASYRSKEGTWLLQAQRDETGEKVLSCRQSDLLTLLRDDSLHPSLPPLEISFGKRVISCEGQGEAGYEVDPKMQIEFSDGTMTEGDFVVGADGVSSLVRQATAPGTRRGFLYYTGFRSFGGIIEDMEGAGEEPYETVSDENRFAVIPLRYKAGGSGGKSIEGKRKALFWFATLRDDAADGFLGPGRAMQEWGPPTDAPVLESLHSTFGSFHDPIPKILEETERRQLPLLMDHHMQDKRVLFNIGRVAFVGDAAHAFPPNLAQAGSVAIEDAWELSVALTPYLRGLIPRIPAKTRLETKFKKKIREPTSITNLVDIYGTRRTQRVTGHHTVTDAVAQLTGLSDSLRSGILSVTPLSWKQQLFDYFLQKSFGGPKCRVSIPPEGMQAVRIAAEEEEEAKRQIQAQGVRPHRPS</sequence>
<dbReference type="InterPro" id="IPR036188">
    <property type="entry name" value="FAD/NAD-bd_sf"/>
</dbReference>